<feature type="compositionally biased region" description="Basic and acidic residues" evidence="9">
    <location>
        <begin position="188"/>
        <end position="197"/>
    </location>
</feature>
<dbReference type="Proteomes" id="UP001164776">
    <property type="component" value="Unassembled WGS sequence"/>
</dbReference>
<feature type="region of interest" description="Disordered" evidence="9">
    <location>
        <begin position="188"/>
        <end position="215"/>
    </location>
</feature>
<keyword evidence="13" id="KW-1185">Reference proteome</keyword>
<dbReference type="SUPFAM" id="SSF54171">
    <property type="entry name" value="DNA-binding domain"/>
    <property type="match status" value="1"/>
</dbReference>
<evidence type="ECO:0000313" key="13">
    <source>
        <dbReference type="Proteomes" id="UP001164776"/>
    </source>
</evidence>
<evidence type="ECO:0000256" key="7">
    <source>
        <dbReference type="ARBA" id="ARBA00023163"/>
    </source>
</evidence>
<reference evidence="12 13" key="1">
    <citation type="submission" date="2022-10" db="EMBL/GenBank/DDBJ databases">
        <title>WGS assembly of Paspalum vaginatum 540-79.</title>
        <authorList>
            <person name="Sun G."/>
            <person name="Wase N."/>
            <person name="Shu S."/>
            <person name="Jenkins J."/>
            <person name="Zhou B."/>
            <person name="Torres-Rodriguez J."/>
            <person name="Chen C."/>
            <person name="Sandor L."/>
            <person name="Plott C."/>
            <person name="Yoshinga Y."/>
            <person name="Daum C."/>
            <person name="Qi P."/>
            <person name="Barry K."/>
            <person name="Lipzen A."/>
            <person name="Berry L."/>
            <person name="Pedersen C."/>
            <person name="Gottilla T."/>
            <person name="Foltz A."/>
            <person name="Yu H."/>
            <person name="O'Malley R."/>
            <person name="Zhang C."/>
            <person name="Devos K."/>
            <person name="Sigmon B."/>
            <person name="Yu B."/>
            <person name="Obata T."/>
            <person name="Schmutz J."/>
            <person name="Schnable J."/>
        </authorList>
    </citation>
    <scope>NUCLEOTIDE SEQUENCE [LARGE SCALE GENOMIC DNA]</scope>
    <source>
        <strain evidence="13">cv. 540-79</strain>
    </source>
</reference>
<dbReference type="PROSITE" id="PS50982">
    <property type="entry name" value="MBD"/>
    <property type="match status" value="1"/>
</dbReference>
<dbReference type="AlphaFoldDB" id="A0A9W8CEH8"/>
<feature type="region of interest" description="Disordered" evidence="9">
    <location>
        <begin position="1"/>
        <end position="52"/>
    </location>
</feature>
<feature type="compositionally biased region" description="Basic residues" evidence="9">
    <location>
        <begin position="39"/>
        <end position="52"/>
    </location>
</feature>
<proteinExistence type="predicted"/>
<dbReference type="PANTHER" id="PTHR12396">
    <property type="entry name" value="METHYL-CPG BINDING PROTEIN, MBD"/>
    <property type="match status" value="1"/>
</dbReference>
<dbReference type="EMBL" id="MU629633">
    <property type="protein sequence ID" value="KAJ1255833.1"/>
    <property type="molecule type" value="Genomic_DNA"/>
</dbReference>
<evidence type="ECO:0000256" key="3">
    <source>
        <dbReference type="ARBA" id="ARBA00022771"/>
    </source>
</evidence>
<keyword evidence="8" id="KW-0539">Nucleus</keyword>
<evidence type="ECO:0000256" key="9">
    <source>
        <dbReference type="SAM" id="MobiDB-lite"/>
    </source>
</evidence>
<evidence type="ECO:0000256" key="2">
    <source>
        <dbReference type="ARBA" id="ARBA00022723"/>
    </source>
</evidence>
<name>A0A9W8CEH8_9POAL</name>
<keyword evidence="3" id="KW-0863">Zinc-finger</keyword>
<evidence type="ECO:0000256" key="1">
    <source>
        <dbReference type="ARBA" id="ARBA00004123"/>
    </source>
</evidence>
<evidence type="ECO:0000256" key="6">
    <source>
        <dbReference type="ARBA" id="ARBA00023125"/>
    </source>
</evidence>
<keyword evidence="2" id="KW-0479">Metal-binding</keyword>
<dbReference type="GO" id="GO:0005634">
    <property type="term" value="C:nucleus"/>
    <property type="evidence" value="ECO:0007669"/>
    <property type="project" value="UniProtKB-SubCell"/>
</dbReference>
<dbReference type="InterPro" id="IPR001739">
    <property type="entry name" value="Methyl_CpG_DNA-bd"/>
</dbReference>
<dbReference type="Gene3D" id="3.30.890.10">
    <property type="entry name" value="Methyl-cpg-binding Protein 2, Chain A"/>
    <property type="match status" value="1"/>
</dbReference>
<evidence type="ECO:0000259" key="10">
    <source>
        <dbReference type="PROSITE" id="PS50982"/>
    </source>
</evidence>
<dbReference type="OrthoDB" id="10072024at2759"/>
<dbReference type="InterPro" id="IPR011124">
    <property type="entry name" value="Znf_CW"/>
</dbReference>
<dbReference type="PANTHER" id="PTHR12396:SF30">
    <property type="entry name" value="MBD DOMAIN-CONTAINING PROTEIN"/>
    <property type="match status" value="1"/>
</dbReference>
<keyword evidence="5" id="KW-0805">Transcription regulation</keyword>
<dbReference type="InterPro" id="IPR016177">
    <property type="entry name" value="DNA-bd_dom_sf"/>
</dbReference>
<dbReference type="Pfam" id="PF01429">
    <property type="entry name" value="MBD"/>
    <property type="match status" value="1"/>
</dbReference>
<evidence type="ECO:0000256" key="4">
    <source>
        <dbReference type="ARBA" id="ARBA00022833"/>
    </source>
</evidence>
<evidence type="ECO:0000256" key="8">
    <source>
        <dbReference type="ARBA" id="ARBA00023242"/>
    </source>
</evidence>
<evidence type="ECO:0008006" key="14">
    <source>
        <dbReference type="Google" id="ProtNLM"/>
    </source>
</evidence>
<comment type="subcellular location">
    <subcellularLocation>
        <location evidence="1">Nucleus</location>
    </subcellularLocation>
</comment>
<keyword evidence="7" id="KW-0804">Transcription</keyword>
<protein>
    <recommendedName>
        <fullName evidence="14">MBD domain-containing protein</fullName>
    </recommendedName>
</protein>
<keyword evidence="6" id="KW-0238">DNA-binding</keyword>
<dbReference type="Gene3D" id="3.30.40.100">
    <property type="match status" value="1"/>
</dbReference>
<keyword evidence="4" id="KW-0862">Zinc</keyword>
<feature type="domain" description="CW-type" evidence="11">
    <location>
        <begin position="49"/>
        <end position="108"/>
    </location>
</feature>
<feature type="compositionally biased region" description="Polar residues" evidence="9">
    <location>
        <begin position="1"/>
        <end position="18"/>
    </location>
</feature>
<dbReference type="PROSITE" id="PS51050">
    <property type="entry name" value="ZF_CW"/>
    <property type="match status" value="1"/>
</dbReference>
<evidence type="ECO:0000256" key="5">
    <source>
        <dbReference type="ARBA" id="ARBA00023015"/>
    </source>
</evidence>
<dbReference type="EMBL" id="MU629633">
    <property type="protein sequence ID" value="KAJ1255832.1"/>
    <property type="molecule type" value="Genomic_DNA"/>
</dbReference>
<comment type="caution">
    <text evidence="12">The sequence shown here is derived from an EMBL/GenBank/DDBJ whole genome shotgun (WGS) entry which is preliminary data.</text>
</comment>
<feature type="domain" description="MBD" evidence="10">
    <location>
        <begin position="114"/>
        <end position="184"/>
    </location>
</feature>
<dbReference type="Pfam" id="PF07496">
    <property type="entry name" value="zf-CW"/>
    <property type="match status" value="1"/>
</dbReference>
<dbReference type="GO" id="GO:0003677">
    <property type="term" value="F:DNA binding"/>
    <property type="evidence" value="ECO:0007669"/>
    <property type="project" value="UniProtKB-KW"/>
</dbReference>
<evidence type="ECO:0000313" key="12">
    <source>
        <dbReference type="EMBL" id="KAJ1255833.1"/>
    </source>
</evidence>
<sequence>MESNQVSSMASPTENSEWPPSRKRQKMLSGKDGDQPNNKQKKPSKRASPKGIRHFAVQCENCEKWRFVPSKKQYEVIRERIEKEPFVCENACEWKPDVTCDDPPDVCQDGSKLWVIDEPNVEKTPQGWERLVKLRNEGGAYVHYKPPIGRQLRSLDDVNRYLDANPEYAKGVEESQFSFKIPKILEQDIRKHPRESQSDISDTGSTRLQPDEGTL</sequence>
<dbReference type="SMART" id="SM00391">
    <property type="entry name" value="MBD"/>
    <property type="match status" value="1"/>
</dbReference>
<accession>A0A9W8CEH8</accession>
<feature type="compositionally biased region" description="Polar residues" evidence="9">
    <location>
        <begin position="198"/>
        <end position="208"/>
    </location>
</feature>
<evidence type="ECO:0000259" key="11">
    <source>
        <dbReference type="PROSITE" id="PS51050"/>
    </source>
</evidence>
<organism evidence="12 13">
    <name type="scientific">Paspalum vaginatum</name>
    <name type="common">seashore paspalum</name>
    <dbReference type="NCBI Taxonomy" id="158149"/>
    <lineage>
        <taxon>Eukaryota</taxon>
        <taxon>Viridiplantae</taxon>
        <taxon>Streptophyta</taxon>
        <taxon>Embryophyta</taxon>
        <taxon>Tracheophyta</taxon>
        <taxon>Spermatophyta</taxon>
        <taxon>Magnoliopsida</taxon>
        <taxon>Liliopsida</taxon>
        <taxon>Poales</taxon>
        <taxon>Poaceae</taxon>
        <taxon>PACMAD clade</taxon>
        <taxon>Panicoideae</taxon>
        <taxon>Andropogonodae</taxon>
        <taxon>Paspaleae</taxon>
        <taxon>Paspalinae</taxon>
        <taxon>Paspalum</taxon>
    </lineage>
</organism>
<gene>
    <name evidence="12" type="ORF">BS78_K153300</name>
</gene>
<dbReference type="GO" id="GO:0008270">
    <property type="term" value="F:zinc ion binding"/>
    <property type="evidence" value="ECO:0007669"/>
    <property type="project" value="UniProtKB-KW"/>
</dbReference>